<dbReference type="PANTHER" id="PTHR23070">
    <property type="entry name" value="BCS1 AAA-TYPE ATPASE"/>
    <property type="match status" value="1"/>
</dbReference>
<feature type="domain" description="AAA+ ATPase" evidence="15">
    <location>
        <begin position="352"/>
        <end position="512"/>
    </location>
</feature>
<evidence type="ECO:0008006" key="19">
    <source>
        <dbReference type="Google" id="ProtNLM"/>
    </source>
</evidence>
<dbReference type="RefSeq" id="XP_047841626.1">
    <property type="nucleotide sequence ID" value="XM_047985649.1"/>
</dbReference>
<evidence type="ECO:0000256" key="3">
    <source>
        <dbReference type="ARBA" id="ARBA00022692"/>
    </source>
</evidence>
<proteinExistence type="inferred from homology"/>
<dbReference type="SMART" id="SM01024">
    <property type="entry name" value="BCS1_N"/>
    <property type="match status" value="1"/>
</dbReference>
<keyword evidence="18" id="KW-1185">Reference proteome</keyword>
<dbReference type="AlphaFoldDB" id="A0A9Q8QEG2"/>
<reference evidence="17" key="1">
    <citation type="submission" date="2021-11" db="EMBL/GenBank/DDBJ databases">
        <title>Purpureocillium_takamizusanense_genome.</title>
        <authorList>
            <person name="Nguyen N.-H."/>
        </authorList>
    </citation>
    <scope>NUCLEOTIDE SEQUENCE</scope>
    <source>
        <strain evidence="17">PT3</strain>
    </source>
</reference>
<dbReference type="Pfam" id="PF00004">
    <property type="entry name" value="AAA"/>
    <property type="match status" value="2"/>
</dbReference>
<dbReference type="OrthoDB" id="10251412at2759"/>
<evidence type="ECO:0000313" key="17">
    <source>
        <dbReference type="EMBL" id="UNI18145.1"/>
    </source>
</evidence>
<keyword evidence="5" id="KW-0999">Mitochondrion inner membrane</keyword>
<feature type="transmembrane region" description="Helical" evidence="14">
    <location>
        <begin position="99"/>
        <end position="120"/>
    </location>
</feature>
<dbReference type="GO" id="GO:0016887">
    <property type="term" value="F:ATP hydrolysis activity"/>
    <property type="evidence" value="ECO:0007669"/>
    <property type="project" value="InterPro"/>
</dbReference>
<dbReference type="PROSITE" id="PS00674">
    <property type="entry name" value="AAA"/>
    <property type="match status" value="1"/>
</dbReference>
<name>A0A9Q8QEG2_9HYPO</name>
<evidence type="ECO:0000256" key="5">
    <source>
        <dbReference type="ARBA" id="ARBA00022792"/>
    </source>
</evidence>
<feature type="domain" description="BCS1 N-terminal" evidence="16">
    <location>
        <begin position="131"/>
        <end position="319"/>
    </location>
</feature>
<dbReference type="Pfam" id="PF08740">
    <property type="entry name" value="BCS1_N"/>
    <property type="match status" value="1"/>
</dbReference>
<feature type="compositionally biased region" description="Basic and acidic residues" evidence="13">
    <location>
        <begin position="618"/>
        <end position="654"/>
    </location>
</feature>
<dbReference type="InterPro" id="IPR014851">
    <property type="entry name" value="BCS1_N"/>
</dbReference>
<keyword evidence="10 14" id="KW-0472">Membrane</keyword>
<dbReference type="InterPro" id="IPR057495">
    <property type="entry name" value="AAA_lid_BCS1"/>
</dbReference>
<comment type="subcellular location">
    <subcellularLocation>
        <location evidence="1">Mitochondrion inner membrane</location>
        <topology evidence="1">Single-pass membrane protein</topology>
    </subcellularLocation>
</comment>
<dbReference type="Proteomes" id="UP000829364">
    <property type="component" value="Chromosome 3"/>
</dbReference>
<dbReference type="GeneID" id="72066387"/>
<dbReference type="EMBL" id="CP086356">
    <property type="protein sequence ID" value="UNI18145.1"/>
    <property type="molecule type" value="Genomic_DNA"/>
</dbReference>
<keyword evidence="4 12" id="KW-0547">Nucleotide-binding</keyword>
<evidence type="ECO:0000259" key="16">
    <source>
        <dbReference type="SMART" id="SM01024"/>
    </source>
</evidence>
<feature type="region of interest" description="Disordered" evidence="13">
    <location>
        <begin position="421"/>
        <end position="440"/>
    </location>
</feature>
<evidence type="ECO:0000256" key="9">
    <source>
        <dbReference type="ARBA" id="ARBA00023128"/>
    </source>
</evidence>
<evidence type="ECO:0000256" key="1">
    <source>
        <dbReference type="ARBA" id="ARBA00004434"/>
    </source>
</evidence>
<keyword evidence="9" id="KW-0496">Mitochondrion</keyword>
<evidence type="ECO:0000256" key="14">
    <source>
        <dbReference type="SAM" id="Phobius"/>
    </source>
</evidence>
<evidence type="ECO:0000256" key="10">
    <source>
        <dbReference type="ARBA" id="ARBA00023136"/>
    </source>
</evidence>
<evidence type="ECO:0000256" key="13">
    <source>
        <dbReference type="SAM" id="MobiDB-lite"/>
    </source>
</evidence>
<sequence>MRPNAGTHTAWRNLILTLDERALDEGHSDLPIGHPSSPRSRHLLKEEHLSCSRRRAVDHRPRCSCLAAVSSLCRAAIMETDHQESPSAPSSLPHESSGLFTLNYLFPGISGILSPLLSFLGIDPNAYIPFLVAAFGLFFAFDWLRWYYREFIQLYFVTSASIAEDDEAYEMVMLWLSKQSFSRSSRRFRVNKEVSMRLRNFRYWYREQFNDASGSEDEVKEATLHYTPDFETQHSFKYNGTKFRFLRVRPSTKDGKNDREELYIYCYGRNPRVLKELLAECYAEYMEKDARKTLIYRANLSDKMWQRCMSRRRRPFSTVILDDGVKKDLLNDAHDYLDANTRQWYANRGIPYRRGYLFHGPPGTGKSSLSFALAGQLSMKIYIVSLNSASATEETISKLFNELPTRCIVLLEDIDSAGLTHTRETPPPAPMPAPVRTPPSASPYQWRMPEMPMPAAGAGGSLSLSGLLNILDGVASQEGRILIMTTNHIEKLDKALIRPGRVDRMIHFGLADEVMTASIFRAIYSPYENETAPSRRRRAGAKMVEPEDPVAEEKERIEIRKRVGEQAERFAKLIPELEFSPAEIQGLLLQHKHEPADAIAAVSSWVIRTRKEKKEKAAEEAEKKRKESEEQAKAKELEAKVGRSDDGSWERSDAGGESEAVLNGELEAVSTDSTDSTSDAGVIKATVQSDSGYGTP</sequence>
<dbReference type="InterPro" id="IPR027417">
    <property type="entry name" value="P-loop_NTPase"/>
</dbReference>
<dbReference type="InterPro" id="IPR003960">
    <property type="entry name" value="ATPase_AAA_CS"/>
</dbReference>
<dbReference type="GO" id="GO:0005524">
    <property type="term" value="F:ATP binding"/>
    <property type="evidence" value="ECO:0007669"/>
    <property type="project" value="UniProtKB-KW"/>
</dbReference>
<protein>
    <recommendedName>
        <fullName evidence="19">BCS1 protein</fullName>
    </recommendedName>
</protein>
<evidence type="ECO:0000256" key="2">
    <source>
        <dbReference type="ARBA" id="ARBA00007448"/>
    </source>
</evidence>
<keyword evidence="3 14" id="KW-0812">Transmembrane</keyword>
<dbReference type="InterPro" id="IPR003593">
    <property type="entry name" value="AAA+_ATPase"/>
</dbReference>
<evidence type="ECO:0000256" key="8">
    <source>
        <dbReference type="ARBA" id="ARBA00022989"/>
    </source>
</evidence>
<keyword evidence="8 14" id="KW-1133">Transmembrane helix</keyword>
<evidence type="ECO:0000256" key="11">
    <source>
        <dbReference type="ARBA" id="ARBA00048778"/>
    </source>
</evidence>
<keyword evidence="7 12" id="KW-0067">ATP-binding</keyword>
<feature type="compositionally biased region" description="Pro residues" evidence="13">
    <location>
        <begin position="425"/>
        <end position="440"/>
    </location>
</feature>
<dbReference type="InterPro" id="IPR003959">
    <property type="entry name" value="ATPase_AAA_core"/>
</dbReference>
<dbReference type="SUPFAM" id="SSF52540">
    <property type="entry name" value="P-loop containing nucleoside triphosphate hydrolases"/>
    <property type="match status" value="1"/>
</dbReference>
<comment type="catalytic activity">
    <reaction evidence="11">
        <text>ATP + H2O = ADP + phosphate + H(+)</text>
        <dbReference type="Rhea" id="RHEA:13065"/>
        <dbReference type="ChEBI" id="CHEBI:15377"/>
        <dbReference type="ChEBI" id="CHEBI:15378"/>
        <dbReference type="ChEBI" id="CHEBI:30616"/>
        <dbReference type="ChEBI" id="CHEBI:43474"/>
        <dbReference type="ChEBI" id="CHEBI:456216"/>
    </reaction>
    <physiologicalReaction direction="left-to-right" evidence="11">
        <dbReference type="Rhea" id="RHEA:13066"/>
    </physiologicalReaction>
</comment>
<evidence type="ECO:0000313" key="18">
    <source>
        <dbReference type="Proteomes" id="UP000829364"/>
    </source>
</evidence>
<dbReference type="Gene3D" id="3.40.50.300">
    <property type="entry name" value="P-loop containing nucleotide triphosphate hydrolases"/>
    <property type="match status" value="1"/>
</dbReference>
<keyword evidence="6" id="KW-0378">Hydrolase</keyword>
<feature type="region of interest" description="Disordered" evidence="13">
    <location>
        <begin position="618"/>
        <end position="696"/>
    </location>
</feature>
<evidence type="ECO:0000259" key="15">
    <source>
        <dbReference type="SMART" id="SM00382"/>
    </source>
</evidence>
<evidence type="ECO:0000256" key="6">
    <source>
        <dbReference type="ARBA" id="ARBA00022801"/>
    </source>
</evidence>
<feature type="compositionally biased region" description="Low complexity" evidence="13">
    <location>
        <begin position="670"/>
        <end position="679"/>
    </location>
</feature>
<evidence type="ECO:0000256" key="4">
    <source>
        <dbReference type="ARBA" id="ARBA00022741"/>
    </source>
</evidence>
<evidence type="ECO:0000256" key="12">
    <source>
        <dbReference type="RuleBase" id="RU003651"/>
    </source>
</evidence>
<gene>
    <name evidence="17" type="ORF">JDV02_004433</name>
</gene>
<dbReference type="Pfam" id="PF25426">
    <property type="entry name" value="AAA_lid_BCS1"/>
    <property type="match status" value="1"/>
</dbReference>
<organism evidence="17 18">
    <name type="scientific">Purpureocillium takamizusanense</name>
    <dbReference type="NCBI Taxonomy" id="2060973"/>
    <lineage>
        <taxon>Eukaryota</taxon>
        <taxon>Fungi</taxon>
        <taxon>Dikarya</taxon>
        <taxon>Ascomycota</taxon>
        <taxon>Pezizomycotina</taxon>
        <taxon>Sordariomycetes</taxon>
        <taxon>Hypocreomycetidae</taxon>
        <taxon>Hypocreales</taxon>
        <taxon>Ophiocordycipitaceae</taxon>
        <taxon>Purpureocillium</taxon>
    </lineage>
</organism>
<feature type="transmembrane region" description="Helical" evidence="14">
    <location>
        <begin position="126"/>
        <end position="144"/>
    </location>
</feature>
<comment type="similarity">
    <text evidence="2">Belongs to the AAA ATPase family. BCS1 subfamily.</text>
</comment>
<dbReference type="InterPro" id="IPR050747">
    <property type="entry name" value="Mitochondrial_chaperone_BCS1"/>
</dbReference>
<accession>A0A9Q8QEG2</accession>
<feature type="compositionally biased region" description="Polar residues" evidence="13">
    <location>
        <begin position="686"/>
        <end position="696"/>
    </location>
</feature>
<dbReference type="GO" id="GO:0005743">
    <property type="term" value="C:mitochondrial inner membrane"/>
    <property type="evidence" value="ECO:0007669"/>
    <property type="project" value="UniProtKB-SubCell"/>
</dbReference>
<dbReference type="SMART" id="SM00382">
    <property type="entry name" value="AAA"/>
    <property type="match status" value="1"/>
</dbReference>
<evidence type="ECO:0000256" key="7">
    <source>
        <dbReference type="ARBA" id="ARBA00022840"/>
    </source>
</evidence>